<dbReference type="GO" id="GO:0007166">
    <property type="term" value="P:cell surface receptor signaling pathway"/>
    <property type="evidence" value="ECO:0007669"/>
    <property type="project" value="InterPro"/>
</dbReference>
<dbReference type="InterPro" id="IPR036537">
    <property type="entry name" value="Adaptor_Cbl_N_dom_sf"/>
</dbReference>
<feature type="domain" description="Plus3" evidence="1">
    <location>
        <begin position="102"/>
        <end position="135"/>
    </location>
</feature>
<protein>
    <recommendedName>
        <fullName evidence="1">Plus3 domain-containing protein</fullName>
    </recommendedName>
</protein>
<dbReference type="CDD" id="cd21037">
    <property type="entry name" value="MLKL_NTD"/>
    <property type="match status" value="1"/>
</dbReference>
<dbReference type="InterPro" id="IPR059179">
    <property type="entry name" value="MLKL-like_MCAfunc"/>
</dbReference>
<dbReference type="AlphaFoldDB" id="A0AA39NMV5"/>
<dbReference type="EMBL" id="JAUEPR010000071">
    <property type="protein sequence ID" value="KAK0468558.1"/>
    <property type="molecule type" value="Genomic_DNA"/>
</dbReference>
<organism evidence="2 3">
    <name type="scientific">Armillaria novae-zelandiae</name>
    <dbReference type="NCBI Taxonomy" id="153914"/>
    <lineage>
        <taxon>Eukaryota</taxon>
        <taxon>Fungi</taxon>
        <taxon>Dikarya</taxon>
        <taxon>Basidiomycota</taxon>
        <taxon>Agaricomycotina</taxon>
        <taxon>Agaricomycetes</taxon>
        <taxon>Agaricomycetidae</taxon>
        <taxon>Agaricales</taxon>
        <taxon>Marasmiineae</taxon>
        <taxon>Physalacriaceae</taxon>
        <taxon>Armillaria</taxon>
    </lineage>
</organism>
<dbReference type="GO" id="GO:0003677">
    <property type="term" value="F:DNA binding"/>
    <property type="evidence" value="ECO:0007669"/>
    <property type="project" value="InterPro"/>
</dbReference>
<evidence type="ECO:0000313" key="3">
    <source>
        <dbReference type="Proteomes" id="UP001175227"/>
    </source>
</evidence>
<gene>
    <name evidence="2" type="ORF">IW261DRAFT_1573785</name>
</gene>
<comment type="caution">
    <text evidence="2">The sequence shown here is derived from an EMBL/GenBank/DDBJ whole genome shotgun (WGS) entry which is preliminary data.</text>
</comment>
<dbReference type="Gene3D" id="1.20.930.20">
    <property type="entry name" value="Adaptor protein Cbl, N-terminal domain"/>
    <property type="match status" value="1"/>
</dbReference>
<sequence length="135" mass="14838">MGSKAKGIIHPTLVLLKGLQAAGDIAPLPYIKGIAALAVTILELVDNASTNNRDIQELVEHIGNTVATVNDVAITYLRNGGEDMLSIEELCMDFQQCLEAIIAKVREMERQNTSRGRIMQYLMTPNIRDKINGFV</sequence>
<reference evidence="2" key="1">
    <citation type="submission" date="2023-06" db="EMBL/GenBank/DDBJ databases">
        <authorList>
            <consortium name="Lawrence Berkeley National Laboratory"/>
            <person name="Ahrendt S."/>
            <person name="Sahu N."/>
            <person name="Indic B."/>
            <person name="Wong-Bajracharya J."/>
            <person name="Merenyi Z."/>
            <person name="Ke H.-M."/>
            <person name="Monk M."/>
            <person name="Kocsube S."/>
            <person name="Drula E."/>
            <person name="Lipzen A."/>
            <person name="Balint B."/>
            <person name="Henrissat B."/>
            <person name="Andreopoulos B."/>
            <person name="Martin F.M."/>
            <person name="Harder C.B."/>
            <person name="Rigling D."/>
            <person name="Ford K.L."/>
            <person name="Foster G.D."/>
            <person name="Pangilinan J."/>
            <person name="Papanicolaou A."/>
            <person name="Barry K."/>
            <person name="LaButti K."/>
            <person name="Viragh M."/>
            <person name="Koriabine M."/>
            <person name="Yan M."/>
            <person name="Riley R."/>
            <person name="Champramary S."/>
            <person name="Plett K.L."/>
            <person name="Tsai I.J."/>
            <person name="Slot J."/>
            <person name="Sipos G."/>
            <person name="Plett J."/>
            <person name="Nagy L.G."/>
            <person name="Grigoriev I.V."/>
        </authorList>
    </citation>
    <scope>NUCLEOTIDE SEQUENCE</scope>
    <source>
        <strain evidence="2">ICMP 16352</strain>
    </source>
</reference>
<keyword evidence="3" id="KW-1185">Reference proteome</keyword>
<evidence type="ECO:0000259" key="1">
    <source>
        <dbReference type="PROSITE" id="PS51360"/>
    </source>
</evidence>
<dbReference type="Proteomes" id="UP001175227">
    <property type="component" value="Unassembled WGS sequence"/>
</dbReference>
<name>A0AA39NMV5_9AGAR</name>
<accession>A0AA39NMV5</accession>
<dbReference type="PROSITE" id="PS51360">
    <property type="entry name" value="PLUS3"/>
    <property type="match status" value="1"/>
</dbReference>
<dbReference type="InterPro" id="IPR004343">
    <property type="entry name" value="Plus-3_dom"/>
</dbReference>
<proteinExistence type="predicted"/>
<evidence type="ECO:0000313" key="2">
    <source>
        <dbReference type="EMBL" id="KAK0468558.1"/>
    </source>
</evidence>